<keyword evidence="6" id="KW-1185">Reference proteome</keyword>
<dbReference type="PANTHER" id="PTHR46889">
    <property type="entry name" value="TRANSPOSASE INSF FOR INSERTION SEQUENCE IS3B-RELATED"/>
    <property type="match status" value="1"/>
</dbReference>
<evidence type="ECO:0000313" key="5">
    <source>
        <dbReference type="EMBL" id="AUM14732.1"/>
    </source>
</evidence>
<protein>
    <recommendedName>
        <fullName evidence="1">Integrase catalytic domain-containing protein</fullName>
    </recommendedName>
</protein>
<organism evidence="4 6">
    <name type="scientific">Ketobacter alkanivorans</name>
    <dbReference type="NCBI Taxonomy" id="1917421"/>
    <lineage>
        <taxon>Bacteria</taxon>
        <taxon>Pseudomonadati</taxon>
        <taxon>Pseudomonadota</taxon>
        <taxon>Gammaproteobacteria</taxon>
        <taxon>Pseudomonadales</taxon>
        <taxon>Ketobacteraceae</taxon>
        <taxon>Ketobacter</taxon>
    </lineage>
</organism>
<accession>A0A2K9LQT0</accession>
<dbReference type="InterPro" id="IPR025948">
    <property type="entry name" value="HTH-like_dom"/>
</dbReference>
<dbReference type="KEGG" id="kak:Kalk_20755"/>
<gene>
    <name evidence="2" type="ORF">Kalk_07710</name>
    <name evidence="3" type="ORF">Kalk_12820</name>
    <name evidence="4" type="ORF">Kalk_20755</name>
    <name evidence="5" type="ORF">Kalk_20885</name>
</gene>
<dbReference type="InterPro" id="IPR048020">
    <property type="entry name" value="Transpos_IS3"/>
</dbReference>
<dbReference type="KEGG" id="kak:Kalk_12820"/>
<feature type="domain" description="Integrase catalytic" evidence="1">
    <location>
        <begin position="122"/>
        <end position="285"/>
    </location>
</feature>
<reference evidence="4" key="2">
    <citation type="submission" date="2017-08" db="EMBL/GenBank/DDBJ databases">
        <authorList>
            <person name="de Groot N.N."/>
        </authorList>
    </citation>
    <scope>NUCLEOTIDE SEQUENCE</scope>
    <source>
        <strain evidence="4">GI5</strain>
    </source>
</reference>
<dbReference type="InterPro" id="IPR012337">
    <property type="entry name" value="RNaseH-like_sf"/>
</dbReference>
<dbReference type="EMBL" id="CP022684">
    <property type="protein sequence ID" value="AUM14709.1"/>
    <property type="molecule type" value="Genomic_DNA"/>
</dbReference>
<dbReference type="InterPro" id="IPR050900">
    <property type="entry name" value="Transposase_IS3/IS150/IS904"/>
</dbReference>
<dbReference type="KEGG" id="kak:Kalk_07710"/>
<dbReference type="Gene3D" id="3.30.420.10">
    <property type="entry name" value="Ribonuclease H-like superfamily/Ribonuclease H"/>
    <property type="match status" value="1"/>
</dbReference>
<dbReference type="Proteomes" id="UP000235116">
    <property type="component" value="Chromosome"/>
</dbReference>
<dbReference type="Pfam" id="PF13276">
    <property type="entry name" value="HTH_21"/>
    <property type="match status" value="1"/>
</dbReference>
<dbReference type="PROSITE" id="PS50994">
    <property type="entry name" value="INTEGRASE"/>
    <property type="match status" value="1"/>
</dbReference>
<dbReference type="NCBIfam" id="NF033516">
    <property type="entry name" value="transpos_IS3"/>
    <property type="match status" value="1"/>
</dbReference>
<dbReference type="InterPro" id="IPR001584">
    <property type="entry name" value="Integrase_cat-core"/>
</dbReference>
<evidence type="ECO:0000313" key="4">
    <source>
        <dbReference type="EMBL" id="AUM14709.1"/>
    </source>
</evidence>
<dbReference type="EMBL" id="CP022684">
    <property type="protein sequence ID" value="AUM13252.1"/>
    <property type="molecule type" value="Genomic_DNA"/>
</dbReference>
<sequence>MKYALISEYTDQYPVTLMCRVLKVSRSGYYRWLERPISDQAQRRLEMEELIKDTYEAFEAIYGAPRLAKELAELGHPCSVNYVAQIMFEQGIRALNGKGFKYPRHSLTMHNVSDNLLWRDFSACQPNEKWTTDITYIWVKDRWLYLAVVMDLFSRRIVGWSLDTSMTEALISKAMDMALRQRETTPGLIVHSDRGTQYRSQAYIDYLRANEISISMSRKGNCWDNAPMESFFSRLKVELIYPKNYRTIDEARSGIFAYIEIFYNRKRRHSANDGVSPVEYEEAAAMAA</sequence>
<proteinExistence type="predicted"/>
<name>A0A2K9LQT0_9GAMM</name>
<evidence type="ECO:0000259" key="1">
    <source>
        <dbReference type="PROSITE" id="PS50994"/>
    </source>
</evidence>
<dbReference type="AlphaFoldDB" id="A0A2K9LQT0"/>
<evidence type="ECO:0000313" key="3">
    <source>
        <dbReference type="EMBL" id="AUM13252.1"/>
    </source>
</evidence>
<dbReference type="GO" id="GO:0003676">
    <property type="term" value="F:nucleic acid binding"/>
    <property type="evidence" value="ECO:0007669"/>
    <property type="project" value="InterPro"/>
</dbReference>
<dbReference type="SUPFAM" id="SSF53098">
    <property type="entry name" value="Ribonuclease H-like"/>
    <property type="match status" value="1"/>
</dbReference>
<dbReference type="EMBL" id="CP022684">
    <property type="protein sequence ID" value="AUM12305.1"/>
    <property type="molecule type" value="Genomic_DNA"/>
</dbReference>
<dbReference type="Pfam" id="PF13333">
    <property type="entry name" value="rve_2"/>
    <property type="match status" value="1"/>
</dbReference>
<reference evidence="6" key="1">
    <citation type="submission" date="2017-08" db="EMBL/GenBank/DDBJ databases">
        <title>Direct submision.</title>
        <authorList>
            <person name="Kim S.-J."/>
            <person name="Rhee S.-K."/>
        </authorList>
    </citation>
    <scope>NUCLEOTIDE SEQUENCE [LARGE SCALE GENOMIC DNA]</scope>
    <source>
        <strain evidence="6">GI5</strain>
    </source>
</reference>
<evidence type="ECO:0000313" key="6">
    <source>
        <dbReference type="Proteomes" id="UP000235116"/>
    </source>
</evidence>
<dbReference type="EMBL" id="CP022684">
    <property type="protein sequence ID" value="AUM14732.1"/>
    <property type="molecule type" value="Genomic_DNA"/>
</dbReference>
<dbReference type="RefSeq" id="WP_101893641.1">
    <property type="nucleotide sequence ID" value="NZ_CP022684.1"/>
</dbReference>
<dbReference type="KEGG" id="kak:Kalk_20885"/>
<evidence type="ECO:0000313" key="2">
    <source>
        <dbReference type="EMBL" id="AUM12305.1"/>
    </source>
</evidence>
<dbReference type="Pfam" id="PF00665">
    <property type="entry name" value="rve"/>
    <property type="match status" value="1"/>
</dbReference>
<dbReference type="PANTHER" id="PTHR46889:SF4">
    <property type="entry name" value="TRANSPOSASE INSO FOR INSERTION SEQUENCE ELEMENT IS911B-RELATED"/>
    <property type="match status" value="1"/>
</dbReference>
<dbReference type="GO" id="GO:0015074">
    <property type="term" value="P:DNA integration"/>
    <property type="evidence" value="ECO:0007669"/>
    <property type="project" value="InterPro"/>
</dbReference>
<dbReference type="InterPro" id="IPR036397">
    <property type="entry name" value="RNaseH_sf"/>
</dbReference>